<name>A0ABU7PCS0_9ACTN</name>
<keyword evidence="1" id="KW-0547">Nucleotide-binding</keyword>
<organism evidence="3 4">
    <name type="scientific">Actinacidiphila polyblastidii</name>
    <dbReference type="NCBI Taxonomy" id="3110430"/>
    <lineage>
        <taxon>Bacteria</taxon>
        <taxon>Bacillati</taxon>
        <taxon>Actinomycetota</taxon>
        <taxon>Actinomycetes</taxon>
        <taxon>Kitasatosporales</taxon>
        <taxon>Streptomycetaceae</taxon>
        <taxon>Actinacidiphila</taxon>
    </lineage>
</organism>
<evidence type="ECO:0000259" key="2">
    <source>
        <dbReference type="PROSITE" id="PS50975"/>
    </source>
</evidence>
<protein>
    <submittedName>
        <fullName evidence="3">Peptide ligase PGM1-related protein</fullName>
    </submittedName>
</protein>
<dbReference type="PROSITE" id="PS50975">
    <property type="entry name" value="ATP_GRASP"/>
    <property type="match status" value="1"/>
</dbReference>
<evidence type="ECO:0000313" key="4">
    <source>
        <dbReference type="Proteomes" id="UP001344658"/>
    </source>
</evidence>
<evidence type="ECO:0000256" key="1">
    <source>
        <dbReference type="PROSITE-ProRule" id="PRU00409"/>
    </source>
</evidence>
<dbReference type="SUPFAM" id="SSF56059">
    <property type="entry name" value="Glutathione synthetase ATP-binding domain-like"/>
    <property type="match status" value="1"/>
</dbReference>
<gene>
    <name evidence="3" type="ORF">V2S66_16040</name>
</gene>
<dbReference type="Pfam" id="PF18604">
    <property type="entry name" value="PreAtp-grasp"/>
    <property type="match status" value="1"/>
</dbReference>
<proteinExistence type="predicted"/>
<accession>A0ABU7PCS0</accession>
<reference evidence="3 4" key="1">
    <citation type="submission" date="2023-12" db="EMBL/GenBank/DDBJ databases">
        <title>Streptomyces sp. V4-01.</title>
        <authorList>
            <person name="Somphong A."/>
            <person name="Phongsopitanun W."/>
        </authorList>
    </citation>
    <scope>NUCLEOTIDE SEQUENCE [LARGE SCALE GENOMIC DNA]</scope>
    <source>
        <strain evidence="3 4">V4-01</strain>
    </source>
</reference>
<keyword evidence="3" id="KW-0436">Ligase</keyword>
<dbReference type="EMBL" id="JAZEWV010000011">
    <property type="protein sequence ID" value="MEE4543478.1"/>
    <property type="molecule type" value="Genomic_DNA"/>
</dbReference>
<keyword evidence="4" id="KW-1185">Reference proteome</keyword>
<dbReference type="Proteomes" id="UP001344658">
    <property type="component" value="Unassembled WGS sequence"/>
</dbReference>
<sequence length="434" mass="46200">MITEHEGPGPLVILANFVSPLAVDLLEESVLRQWAQQAPRKLWLTRPGDVVITPVPFSDAFCRYVFHRTGIPDGSVTVITVPDTPHVPMAEALAVHGLLDPLRALARERPGARLLPTAFDEASVGLAADLRIPVVPYEMGLPHPGVLGTVADLNTKSGFRAVADRLGLRLPHGMVCTGAELDSVTKEMLAGHEQVVMKPNRSAGGHGLRFVTRGEGSAHPVPAPGSRWVVEAYVDHTMAISAQGDVIAGRAQVTYDGEMRMNGGSFAGYRSPLDDLPGPAREELADWTLALGCELAAEGYRGPFSLDAVTTRDGTLYALECNVRRTATTTAHSMVSRLSSTGRAAPAWSTGTVTSTVPLAFDAAVARLTEADLDFQPGDTEGVLLYADRPADSINWRYAALAADRARLTELEARLVAAFGAAPPRPADGGIRAR</sequence>
<feature type="domain" description="ATP-grasp" evidence="2">
    <location>
        <begin position="160"/>
        <end position="354"/>
    </location>
</feature>
<dbReference type="InterPro" id="IPR041356">
    <property type="entry name" value="PGM1_C"/>
</dbReference>
<dbReference type="GO" id="GO:0016874">
    <property type="term" value="F:ligase activity"/>
    <property type="evidence" value="ECO:0007669"/>
    <property type="project" value="UniProtKB-KW"/>
</dbReference>
<dbReference type="Pfam" id="PF18105">
    <property type="entry name" value="PGM1_C"/>
    <property type="match status" value="1"/>
</dbReference>
<dbReference type="RefSeq" id="WP_330795937.1">
    <property type="nucleotide sequence ID" value="NZ_JAZEWV010000011.1"/>
</dbReference>
<keyword evidence="1" id="KW-0067">ATP-binding</keyword>
<dbReference type="InterPro" id="IPR011761">
    <property type="entry name" value="ATP-grasp"/>
</dbReference>
<comment type="caution">
    <text evidence="3">The sequence shown here is derived from an EMBL/GenBank/DDBJ whole genome shotgun (WGS) entry which is preliminary data.</text>
</comment>
<dbReference type="InterPro" id="IPR040754">
    <property type="entry name" value="PreAtp-grasp"/>
</dbReference>
<evidence type="ECO:0000313" key="3">
    <source>
        <dbReference type="EMBL" id="MEE4543478.1"/>
    </source>
</evidence>